<dbReference type="GO" id="GO:0106245">
    <property type="term" value="F:L-serine-phosphatidylethanolamine phosphatidyltransferase activity"/>
    <property type="evidence" value="ECO:0007669"/>
    <property type="project" value="InterPro"/>
</dbReference>
<evidence type="ECO:0000313" key="15">
    <source>
        <dbReference type="EMBL" id="ETW05209.1"/>
    </source>
</evidence>
<feature type="transmembrane region" description="Helical" evidence="14">
    <location>
        <begin position="131"/>
        <end position="151"/>
    </location>
</feature>
<keyword evidence="6" id="KW-0256">Endoplasmic reticulum</keyword>
<feature type="transmembrane region" description="Helical" evidence="14">
    <location>
        <begin position="351"/>
        <end position="371"/>
    </location>
</feature>
<feature type="region of interest" description="Disordered" evidence="13">
    <location>
        <begin position="1"/>
        <end position="53"/>
    </location>
</feature>
<feature type="transmembrane region" description="Helical" evidence="14">
    <location>
        <begin position="446"/>
        <end position="465"/>
    </location>
</feature>
<keyword evidence="8" id="KW-0443">Lipid metabolism</keyword>
<dbReference type="GO" id="GO:0005789">
    <property type="term" value="C:endoplasmic reticulum membrane"/>
    <property type="evidence" value="ECO:0007669"/>
    <property type="project" value="UniProtKB-SubCell"/>
</dbReference>
<evidence type="ECO:0000256" key="8">
    <source>
        <dbReference type="ARBA" id="ARBA00023098"/>
    </source>
</evidence>
<dbReference type="AlphaFoldDB" id="A0A024UG03"/>
<dbReference type="PANTHER" id="PTHR15362">
    <property type="entry name" value="PHOSPHATIDYLINOSITOL SYNTHASE"/>
    <property type="match status" value="1"/>
</dbReference>
<dbReference type="eggNOG" id="KOG2735">
    <property type="taxonomic scope" value="Eukaryota"/>
</dbReference>
<comment type="pathway">
    <text evidence="12">Phospholipid metabolism.</text>
</comment>
<proteinExistence type="predicted"/>
<evidence type="ECO:0008006" key="16">
    <source>
        <dbReference type="Google" id="ProtNLM"/>
    </source>
</evidence>
<dbReference type="RefSeq" id="XP_008866647.1">
    <property type="nucleotide sequence ID" value="XM_008868425.1"/>
</dbReference>
<reference evidence="15" key="1">
    <citation type="submission" date="2013-12" db="EMBL/GenBank/DDBJ databases">
        <title>The Genome Sequence of Aphanomyces invadans NJM9701.</title>
        <authorList>
            <consortium name="The Broad Institute Genomics Platform"/>
            <person name="Russ C."/>
            <person name="Tyler B."/>
            <person name="van West P."/>
            <person name="Dieguez-Uribeondo J."/>
            <person name="Young S.K."/>
            <person name="Zeng Q."/>
            <person name="Gargeya S."/>
            <person name="Fitzgerald M."/>
            <person name="Abouelleil A."/>
            <person name="Alvarado L."/>
            <person name="Chapman S.B."/>
            <person name="Gainer-Dewar J."/>
            <person name="Goldberg J."/>
            <person name="Griggs A."/>
            <person name="Gujja S."/>
            <person name="Hansen M."/>
            <person name="Howarth C."/>
            <person name="Imamovic A."/>
            <person name="Ireland A."/>
            <person name="Larimer J."/>
            <person name="McCowan C."/>
            <person name="Murphy C."/>
            <person name="Pearson M."/>
            <person name="Poon T.W."/>
            <person name="Priest M."/>
            <person name="Roberts A."/>
            <person name="Saif S."/>
            <person name="Shea T."/>
            <person name="Sykes S."/>
            <person name="Wortman J."/>
            <person name="Nusbaum C."/>
            <person name="Birren B."/>
        </authorList>
    </citation>
    <scope>NUCLEOTIDE SEQUENCE [LARGE SCALE GENOMIC DNA]</scope>
    <source>
        <strain evidence="15">NJM9701</strain>
    </source>
</reference>
<keyword evidence="10" id="KW-0594">Phospholipid biosynthesis</keyword>
<dbReference type="GeneID" id="20081247"/>
<accession>A0A024UG03</accession>
<dbReference type="OrthoDB" id="6614653at2759"/>
<comment type="pathway">
    <text evidence="2">Lipid metabolism.</text>
</comment>
<dbReference type="EMBL" id="KI913957">
    <property type="protein sequence ID" value="ETW05209.1"/>
    <property type="molecule type" value="Genomic_DNA"/>
</dbReference>
<dbReference type="InterPro" id="IPR004277">
    <property type="entry name" value="PSS"/>
</dbReference>
<dbReference type="GO" id="GO:0006659">
    <property type="term" value="P:phosphatidylserine biosynthetic process"/>
    <property type="evidence" value="ECO:0007669"/>
    <property type="project" value="InterPro"/>
</dbReference>
<dbReference type="PANTHER" id="PTHR15362:SF7">
    <property type="entry name" value="PHOSPHATIDYLSERINE SYNTHASE 2"/>
    <property type="match status" value="1"/>
</dbReference>
<keyword evidence="3" id="KW-0444">Lipid biosynthesis</keyword>
<evidence type="ECO:0000256" key="2">
    <source>
        <dbReference type="ARBA" id="ARBA00005189"/>
    </source>
</evidence>
<evidence type="ECO:0000256" key="6">
    <source>
        <dbReference type="ARBA" id="ARBA00022824"/>
    </source>
</evidence>
<organism evidence="15">
    <name type="scientific">Aphanomyces invadans</name>
    <dbReference type="NCBI Taxonomy" id="157072"/>
    <lineage>
        <taxon>Eukaryota</taxon>
        <taxon>Sar</taxon>
        <taxon>Stramenopiles</taxon>
        <taxon>Oomycota</taxon>
        <taxon>Saprolegniomycetes</taxon>
        <taxon>Saprolegniales</taxon>
        <taxon>Verrucalvaceae</taxon>
        <taxon>Aphanomyces</taxon>
    </lineage>
</organism>
<feature type="transmembrane region" description="Helical" evidence="14">
    <location>
        <begin position="254"/>
        <end position="272"/>
    </location>
</feature>
<comment type="subcellular location">
    <subcellularLocation>
        <location evidence="1">Endoplasmic reticulum membrane</location>
        <topology evidence="1">Multi-pass membrane protein</topology>
    </subcellularLocation>
</comment>
<name>A0A024UG03_9STRA</name>
<feature type="transmembrane region" description="Helical" evidence="14">
    <location>
        <begin position="383"/>
        <end position="400"/>
    </location>
</feature>
<keyword evidence="4" id="KW-0808">Transferase</keyword>
<evidence type="ECO:0000256" key="10">
    <source>
        <dbReference type="ARBA" id="ARBA00023209"/>
    </source>
</evidence>
<keyword evidence="11" id="KW-1208">Phospholipid metabolism</keyword>
<gene>
    <name evidence="15" type="ORF">H310_04197</name>
</gene>
<evidence type="ECO:0000256" key="11">
    <source>
        <dbReference type="ARBA" id="ARBA00023264"/>
    </source>
</evidence>
<keyword evidence="7 14" id="KW-1133">Transmembrane helix</keyword>
<evidence type="ECO:0000256" key="4">
    <source>
        <dbReference type="ARBA" id="ARBA00022679"/>
    </source>
</evidence>
<evidence type="ECO:0000256" key="7">
    <source>
        <dbReference type="ARBA" id="ARBA00022989"/>
    </source>
</evidence>
<evidence type="ECO:0000256" key="14">
    <source>
        <dbReference type="SAM" id="Phobius"/>
    </source>
</evidence>
<dbReference type="STRING" id="157072.A0A024UG03"/>
<keyword evidence="5 14" id="KW-0812">Transmembrane</keyword>
<dbReference type="Pfam" id="PF03034">
    <property type="entry name" value="PSS"/>
    <property type="match status" value="1"/>
</dbReference>
<protein>
    <recommendedName>
        <fullName evidence="16">Phosphatidylserine synthase</fullName>
    </recommendedName>
</protein>
<sequence>MSEATPRYPLRSRRQAQAPQNTEALVLDTKDKVDAPMPSPTKSPGPTTSSNAFRTSREHDLEGMLGFKEEPRQILFLFILVISVAYYSFTHDSDDIAQNVRNGGISAAFIFLVYCFLQTRDGLLVRPHPGVWRIVHGLAVLYLLLMAALSVQNAKSATAAIRVLFPEVGVAKKPSSNVPRQPLECELNMTSLHRGVSSIWFFAHVTGWWGKMCMFRDWRFCWVLGIGFELLELIFQCIIPDFQECWWDSLFMDLLGANFVGMCLGSLTLKYLETKEYDWSGKRSEQRGYFSRAISQFTPFSWSRYDWEVFSSAKRFFMVLVALFVCLFSELNAFFLLTTLNIPKDSNLNKYRLAVMFMLGIPAAAEYYEFVTDPNCYRLGQNAWMMCCIIVFEMLVWVKFSEELEQMTSPPFDVVMPLVAFFVLFSLWMLLYFCKKGPAFKPHVSSSLAPLDILFYVSFLPLAYLSKQWAY</sequence>
<keyword evidence="9 14" id="KW-0472">Membrane</keyword>
<evidence type="ECO:0000256" key="1">
    <source>
        <dbReference type="ARBA" id="ARBA00004477"/>
    </source>
</evidence>
<feature type="transmembrane region" description="Helical" evidence="14">
    <location>
        <begin position="220"/>
        <end position="242"/>
    </location>
</feature>
<evidence type="ECO:0000256" key="5">
    <source>
        <dbReference type="ARBA" id="ARBA00022692"/>
    </source>
</evidence>
<feature type="transmembrane region" description="Helical" evidence="14">
    <location>
        <begin position="412"/>
        <end position="434"/>
    </location>
</feature>
<feature type="transmembrane region" description="Helical" evidence="14">
    <location>
        <begin position="73"/>
        <end position="90"/>
    </location>
</feature>
<evidence type="ECO:0000256" key="9">
    <source>
        <dbReference type="ARBA" id="ARBA00023136"/>
    </source>
</evidence>
<feature type="transmembrane region" description="Helical" evidence="14">
    <location>
        <begin position="316"/>
        <end position="339"/>
    </location>
</feature>
<evidence type="ECO:0000256" key="3">
    <source>
        <dbReference type="ARBA" id="ARBA00022516"/>
    </source>
</evidence>
<dbReference type="VEuPathDB" id="FungiDB:H310_04197"/>
<feature type="transmembrane region" description="Helical" evidence="14">
    <location>
        <begin position="102"/>
        <end position="119"/>
    </location>
</feature>
<evidence type="ECO:0000256" key="13">
    <source>
        <dbReference type="SAM" id="MobiDB-lite"/>
    </source>
</evidence>
<evidence type="ECO:0000256" key="12">
    <source>
        <dbReference type="ARBA" id="ARBA00025707"/>
    </source>
</evidence>